<dbReference type="InterPro" id="IPR001387">
    <property type="entry name" value="Cro/C1-type_HTH"/>
</dbReference>
<dbReference type="SUPFAM" id="SSF47413">
    <property type="entry name" value="lambda repressor-like DNA-binding domains"/>
    <property type="match status" value="1"/>
</dbReference>
<evidence type="ECO:0000259" key="2">
    <source>
        <dbReference type="PROSITE" id="PS50943"/>
    </source>
</evidence>
<sequence length="86" mass="9344">MKEATPVFNKRSFGERLNELRVAEGKTVEEVAQAIGLTAQNIKELETGGISASFDFLVKLAAYFNVSTDFLLGLTDIPHIEQGAAD</sequence>
<dbReference type="Proteomes" id="UP000462501">
    <property type="component" value="Unassembled WGS sequence"/>
</dbReference>
<gene>
    <name evidence="3" type="ORF">D3Z39_07965</name>
    <name evidence="4" type="ORF">FMM72_08890</name>
</gene>
<evidence type="ECO:0000313" key="3">
    <source>
        <dbReference type="EMBL" id="NBI78804.1"/>
    </source>
</evidence>
<protein>
    <submittedName>
        <fullName evidence="4">Helix-turn-helix transcriptional regulator</fullName>
    </submittedName>
    <submittedName>
        <fullName evidence="3">XRE family transcriptional regulator</fullName>
    </submittedName>
</protein>
<evidence type="ECO:0000313" key="4">
    <source>
        <dbReference type="EMBL" id="NDO39371.1"/>
    </source>
</evidence>
<dbReference type="EMBL" id="VIQT01000010">
    <property type="protein sequence ID" value="NDO39371.1"/>
    <property type="molecule type" value="Genomic_DNA"/>
</dbReference>
<organism evidence="3 5">
    <name type="scientific">Anaerotruncus colihominis</name>
    <dbReference type="NCBI Taxonomy" id="169435"/>
    <lineage>
        <taxon>Bacteria</taxon>
        <taxon>Bacillati</taxon>
        <taxon>Bacillota</taxon>
        <taxon>Clostridia</taxon>
        <taxon>Eubacteriales</taxon>
        <taxon>Oscillospiraceae</taxon>
        <taxon>Anaerotruncus</taxon>
    </lineage>
</organism>
<dbReference type="Pfam" id="PF01381">
    <property type="entry name" value="HTH_3"/>
    <property type="match status" value="1"/>
</dbReference>
<evidence type="ECO:0000313" key="6">
    <source>
        <dbReference type="Proteomes" id="UP000462501"/>
    </source>
</evidence>
<proteinExistence type="predicted"/>
<dbReference type="SMART" id="SM00530">
    <property type="entry name" value="HTH_XRE"/>
    <property type="match status" value="1"/>
</dbReference>
<feature type="domain" description="HTH cro/C1-type" evidence="2">
    <location>
        <begin position="17"/>
        <end position="71"/>
    </location>
</feature>
<dbReference type="PANTHER" id="PTHR46558:SF11">
    <property type="entry name" value="HTH-TYPE TRANSCRIPTIONAL REGULATOR XRE"/>
    <property type="match status" value="1"/>
</dbReference>
<reference evidence="3 5" key="1">
    <citation type="submission" date="2018-08" db="EMBL/GenBank/DDBJ databases">
        <title>Murine metabolic-syndrome-specific gut microbial biobank.</title>
        <authorList>
            <person name="Liu C."/>
        </authorList>
    </citation>
    <scope>NUCLEOTIDE SEQUENCE [LARGE SCALE GENOMIC DNA]</scope>
    <source>
        <strain evidence="3 5">X69</strain>
    </source>
</reference>
<reference evidence="4 6" key="2">
    <citation type="submission" date="2019-06" db="EMBL/GenBank/DDBJ databases">
        <title>Draft genome sequences of 15 bacterial species constituting the stable defined intestinal microbiota of the GM15 gnotobiotic mouse model.</title>
        <authorList>
            <person name="Elie C."/>
            <person name="Mathieu A."/>
            <person name="Saliou A."/>
            <person name="Darnaud M."/>
            <person name="Leulier F."/>
            <person name="Tamellini A."/>
        </authorList>
    </citation>
    <scope>NUCLEOTIDE SEQUENCE [LARGE SCALE GENOMIC DNA]</scope>
    <source>
        <strain evidence="4 6">JM4-15</strain>
    </source>
</reference>
<name>A0A845RG98_9FIRM</name>
<dbReference type="PANTHER" id="PTHR46558">
    <property type="entry name" value="TRACRIPTIONAL REGULATORY PROTEIN-RELATED-RELATED"/>
    <property type="match status" value="1"/>
</dbReference>
<dbReference type="CDD" id="cd00093">
    <property type="entry name" value="HTH_XRE"/>
    <property type="match status" value="1"/>
</dbReference>
<comment type="caution">
    <text evidence="3">The sequence shown here is derived from an EMBL/GenBank/DDBJ whole genome shotgun (WGS) entry which is preliminary data.</text>
</comment>
<dbReference type="Gene3D" id="1.10.260.40">
    <property type="entry name" value="lambda repressor-like DNA-binding domains"/>
    <property type="match status" value="1"/>
</dbReference>
<dbReference type="EMBL" id="QXWZ01000012">
    <property type="protein sequence ID" value="NBI78804.1"/>
    <property type="molecule type" value="Genomic_DNA"/>
</dbReference>
<keyword evidence="1" id="KW-0238">DNA-binding</keyword>
<dbReference type="Proteomes" id="UP000446348">
    <property type="component" value="Unassembled WGS sequence"/>
</dbReference>
<dbReference type="InterPro" id="IPR010982">
    <property type="entry name" value="Lambda_DNA-bd_dom_sf"/>
</dbReference>
<dbReference type="GO" id="GO:0003677">
    <property type="term" value="F:DNA binding"/>
    <property type="evidence" value="ECO:0007669"/>
    <property type="project" value="UniProtKB-KW"/>
</dbReference>
<accession>A0A845RG98</accession>
<evidence type="ECO:0000313" key="5">
    <source>
        <dbReference type="Proteomes" id="UP000446348"/>
    </source>
</evidence>
<evidence type="ECO:0000256" key="1">
    <source>
        <dbReference type="ARBA" id="ARBA00023125"/>
    </source>
</evidence>
<dbReference type="AlphaFoldDB" id="A0A845RG98"/>
<dbReference type="PROSITE" id="PS50943">
    <property type="entry name" value="HTH_CROC1"/>
    <property type="match status" value="1"/>
</dbReference>